<accession>A0A4Q1JHU3</accession>
<dbReference type="AlphaFoldDB" id="A0A4Q1JHU3"/>
<protein>
    <submittedName>
        <fullName evidence="1">Uncharacterized protein</fullName>
    </submittedName>
</protein>
<evidence type="ECO:0000313" key="2">
    <source>
        <dbReference type="Proteomes" id="UP000289703"/>
    </source>
</evidence>
<dbReference type="OrthoDB" id="1427124at2"/>
<sequence>MKRIQLFGFIALSLLIFSCALPKYSIVYESPKGLDLRTGKWLVNSVGNRLSLADKHYYGDRIVQGFQKMGVDSIDLVGNVWFDYITPDRFQFEISEETLQLLQKTTDYDFILNVKASIIKDEVSSLMLLPPDKKSSSTSELIIVVYDINSGQKIYHQRIVGTIAVSETDNDVRFAKSAAGLLNGALNRGLKEIEEYAAVNK</sequence>
<dbReference type="EMBL" id="SAXA01000021">
    <property type="protein sequence ID" value="RXQ87827.1"/>
    <property type="molecule type" value="Genomic_DNA"/>
</dbReference>
<dbReference type="PROSITE" id="PS51257">
    <property type="entry name" value="PROKAR_LIPOPROTEIN"/>
    <property type="match status" value="1"/>
</dbReference>
<reference evidence="1 2" key="1">
    <citation type="submission" date="2019-01" db="EMBL/GenBank/DDBJ databases">
        <title>Ancylomarina salipaludis sp. nov., isolated from a salt marsh.</title>
        <authorList>
            <person name="Yoon J.-H."/>
        </authorList>
    </citation>
    <scope>NUCLEOTIDE SEQUENCE [LARGE SCALE GENOMIC DNA]</scope>
    <source>
        <strain evidence="1 2">SHSM-M15</strain>
    </source>
</reference>
<dbReference type="Proteomes" id="UP000289703">
    <property type="component" value="Unassembled WGS sequence"/>
</dbReference>
<evidence type="ECO:0000313" key="1">
    <source>
        <dbReference type="EMBL" id="RXQ87827.1"/>
    </source>
</evidence>
<proteinExistence type="predicted"/>
<gene>
    <name evidence="1" type="ORF">EO244_15825</name>
</gene>
<dbReference type="RefSeq" id="WP_129255659.1">
    <property type="nucleotide sequence ID" value="NZ_SAXA01000021.1"/>
</dbReference>
<keyword evidence="2" id="KW-1185">Reference proteome</keyword>
<name>A0A4Q1JHU3_9BACT</name>
<comment type="caution">
    <text evidence="1">The sequence shown here is derived from an EMBL/GenBank/DDBJ whole genome shotgun (WGS) entry which is preliminary data.</text>
</comment>
<organism evidence="1 2">
    <name type="scientific">Ancylomarina salipaludis</name>
    <dbReference type="NCBI Taxonomy" id="2501299"/>
    <lineage>
        <taxon>Bacteria</taxon>
        <taxon>Pseudomonadati</taxon>
        <taxon>Bacteroidota</taxon>
        <taxon>Bacteroidia</taxon>
        <taxon>Marinilabiliales</taxon>
        <taxon>Marinifilaceae</taxon>
        <taxon>Ancylomarina</taxon>
    </lineage>
</organism>